<dbReference type="InterPro" id="IPR037058">
    <property type="entry name" value="Falgellar_hook_FlgE_sf"/>
</dbReference>
<dbReference type="Pfam" id="PF00460">
    <property type="entry name" value="Flg_bb_rod"/>
    <property type="match status" value="1"/>
</dbReference>
<keyword evidence="10" id="KW-0282">Flagellum</keyword>
<evidence type="ECO:0000256" key="4">
    <source>
        <dbReference type="ARBA" id="ARBA00023143"/>
    </source>
</evidence>
<comment type="subcellular location">
    <subcellularLocation>
        <location evidence="1 5">Bacterial flagellum basal body</location>
    </subcellularLocation>
</comment>
<evidence type="ECO:0000313" key="11">
    <source>
        <dbReference type="Proteomes" id="UP001595528"/>
    </source>
</evidence>
<evidence type="ECO:0000256" key="1">
    <source>
        <dbReference type="ARBA" id="ARBA00004117"/>
    </source>
</evidence>
<feature type="domain" description="Flagellar hook protein FlgE D2" evidence="8">
    <location>
        <begin position="177"/>
        <end position="301"/>
    </location>
</feature>
<comment type="function">
    <text evidence="5">A flexible structure which links the flagellar filament to the drive apparatus in the basal body.</text>
</comment>
<comment type="similarity">
    <text evidence="2 5">Belongs to the flagella basal body rod proteins family.</text>
</comment>
<dbReference type="InterPro" id="IPR020013">
    <property type="entry name" value="Flagellar_FlgE/F/G"/>
</dbReference>
<feature type="domain" description="Flagellar basal body rod protein N-terminal" evidence="6">
    <location>
        <begin position="10"/>
        <end position="37"/>
    </location>
</feature>
<dbReference type="InterPro" id="IPR001444">
    <property type="entry name" value="Flag_bb_rod_N"/>
</dbReference>
<evidence type="ECO:0000259" key="9">
    <source>
        <dbReference type="Pfam" id="PF22692"/>
    </source>
</evidence>
<keyword evidence="10" id="KW-0966">Cell projection</keyword>
<dbReference type="InterPro" id="IPR037925">
    <property type="entry name" value="FlgE/F/G-like"/>
</dbReference>
<evidence type="ECO:0000256" key="3">
    <source>
        <dbReference type="ARBA" id="ARBA00019015"/>
    </source>
</evidence>
<comment type="caution">
    <text evidence="10">The sequence shown here is derived from an EMBL/GenBank/DDBJ whole genome shotgun (WGS) entry which is preliminary data.</text>
</comment>
<name>A0ABV7KZI4_9PROT</name>
<dbReference type="EMBL" id="JBHRTR010000025">
    <property type="protein sequence ID" value="MFC3227756.1"/>
    <property type="molecule type" value="Genomic_DNA"/>
</dbReference>
<keyword evidence="10" id="KW-0969">Cilium</keyword>
<evidence type="ECO:0000256" key="5">
    <source>
        <dbReference type="RuleBase" id="RU362116"/>
    </source>
</evidence>
<evidence type="ECO:0000259" key="7">
    <source>
        <dbReference type="Pfam" id="PF06429"/>
    </source>
</evidence>
<dbReference type="PANTHER" id="PTHR30435">
    <property type="entry name" value="FLAGELLAR PROTEIN"/>
    <property type="match status" value="1"/>
</dbReference>
<dbReference type="InterPro" id="IPR011491">
    <property type="entry name" value="FlgE_D2"/>
</dbReference>
<reference evidence="11" key="1">
    <citation type="journal article" date="2019" name="Int. J. Syst. Evol. Microbiol.">
        <title>The Global Catalogue of Microorganisms (GCM) 10K type strain sequencing project: providing services to taxonomists for standard genome sequencing and annotation.</title>
        <authorList>
            <consortium name="The Broad Institute Genomics Platform"/>
            <consortium name="The Broad Institute Genome Sequencing Center for Infectious Disease"/>
            <person name="Wu L."/>
            <person name="Ma J."/>
        </authorList>
    </citation>
    <scope>NUCLEOTIDE SEQUENCE [LARGE SCALE GENOMIC DNA]</scope>
    <source>
        <strain evidence="11">KCTC 42964</strain>
    </source>
</reference>
<dbReference type="Pfam" id="PF07559">
    <property type="entry name" value="FlgE_D2"/>
    <property type="match status" value="1"/>
</dbReference>
<protein>
    <recommendedName>
        <fullName evidence="3 5">Flagellar hook protein FlgE</fullName>
    </recommendedName>
</protein>
<evidence type="ECO:0000313" key="10">
    <source>
        <dbReference type="EMBL" id="MFC3227756.1"/>
    </source>
</evidence>
<evidence type="ECO:0000256" key="2">
    <source>
        <dbReference type="ARBA" id="ARBA00009677"/>
    </source>
</evidence>
<dbReference type="PANTHER" id="PTHR30435:SF1">
    <property type="entry name" value="FLAGELLAR HOOK PROTEIN FLGE"/>
    <property type="match status" value="1"/>
</dbReference>
<organism evidence="10 11">
    <name type="scientific">Marinibaculum pumilum</name>
    <dbReference type="NCBI Taxonomy" id="1766165"/>
    <lineage>
        <taxon>Bacteria</taxon>
        <taxon>Pseudomonadati</taxon>
        <taxon>Pseudomonadota</taxon>
        <taxon>Alphaproteobacteria</taxon>
        <taxon>Rhodospirillales</taxon>
        <taxon>Rhodospirillaceae</taxon>
        <taxon>Marinibaculum</taxon>
    </lineage>
</organism>
<sequence>MSLFSALFSGVTGMNSQSTAMAIISDNITNVQTVGYKTSSSAFQTLVTNAGRSDAYSAGGVRVKPIANIDEQGLLQASTSATDIGINGQGFFPVAPTATSNDRLFTRAGEFKLDADGYLKNTAGYNLLGLQLSQGLTDAQINALSVPEVANLTPVRISNFTGTAQATTTADLNANLPANAVNGDTYTTTIQVFDQKGLANNMQLTFTKTATANEWTIDIGNPTLASDGTANGTITPNTGTATFAATGAPSALPDFSALAIDWDNSTTDSTVDLDIGTVGDTDGLTNYGESFSVSAYTQDGYKSGNFTGMAIGTDGVVSAQFDNGQTQKIYRVPIVAFQNANGLSSETGNVFRETVASGNALENWAGTGRSGNVSPNSLEQSTTDLATEFADMIVTQRAYSASGKIITTSDEMLEEIIRLKR</sequence>
<dbReference type="Pfam" id="PF06429">
    <property type="entry name" value="Flg_bbr_C"/>
    <property type="match status" value="1"/>
</dbReference>
<feature type="domain" description="Flagellar hook protein FlgE/F/G-like D1" evidence="9">
    <location>
        <begin position="86"/>
        <end position="157"/>
    </location>
</feature>
<proteinExistence type="inferred from homology"/>
<dbReference type="Pfam" id="PF22692">
    <property type="entry name" value="LlgE_F_G_D1"/>
    <property type="match status" value="1"/>
</dbReference>
<dbReference type="SUPFAM" id="SSF117143">
    <property type="entry name" value="Flagellar hook protein flgE"/>
    <property type="match status" value="1"/>
</dbReference>
<dbReference type="InterPro" id="IPR053967">
    <property type="entry name" value="LlgE_F_G-like_D1"/>
</dbReference>
<dbReference type="NCBIfam" id="NF004242">
    <property type="entry name" value="PRK05682.2-1"/>
    <property type="match status" value="1"/>
</dbReference>
<accession>A0ABV7KZI4</accession>
<feature type="domain" description="Flagellar basal-body/hook protein C-terminal" evidence="7">
    <location>
        <begin position="376"/>
        <end position="419"/>
    </location>
</feature>
<dbReference type="RefSeq" id="WP_379900199.1">
    <property type="nucleotide sequence ID" value="NZ_JBHRTR010000025.1"/>
</dbReference>
<keyword evidence="11" id="KW-1185">Reference proteome</keyword>
<gene>
    <name evidence="10" type="primary">flgE</name>
    <name evidence="10" type="ORF">ACFOGJ_10970</name>
</gene>
<dbReference type="NCBIfam" id="TIGR03506">
    <property type="entry name" value="FlgEFG_subfam"/>
    <property type="match status" value="1"/>
</dbReference>
<evidence type="ECO:0000259" key="8">
    <source>
        <dbReference type="Pfam" id="PF07559"/>
    </source>
</evidence>
<dbReference type="InterPro" id="IPR010930">
    <property type="entry name" value="Flg_bb/hook_C_dom"/>
</dbReference>
<dbReference type="Proteomes" id="UP001595528">
    <property type="component" value="Unassembled WGS sequence"/>
</dbReference>
<keyword evidence="4 5" id="KW-0975">Bacterial flagellum</keyword>
<dbReference type="Gene3D" id="2.60.98.20">
    <property type="entry name" value="Flagellar hook protein FlgE"/>
    <property type="match status" value="1"/>
</dbReference>
<evidence type="ECO:0000259" key="6">
    <source>
        <dbReference type="Pfam" id="PF00460"/>
    </source>
</evidence>